<feature type="region of interest" description="Disordered" evidence="2">
    <location>
        <begin position="1"/>
        <end position="23"/>
    </location>
</feature>
<sequence length="335" mass="39273">MLSFPFFDPSRPPPVAPPPNQSALDQSFVQHFVSTRTERKIANKSAPASISELKQKITNLVSEIDLLKTKKATLEKEMHLQPDSSWQSNIEQLEQLQQNISDKLNQLSEPPLNEQLRRKLRARHKKRSWQKRRNARLKVQKDAQRTNRNQLHERIDQWQCEQRKLLEEEKLVQQQLDFASHFLADVHRRKAACKRYLAKFEKVRESRRRYQHEDDCNDDADLTELTKKWTAKLAACVREEKRLKDVLARRSAANYQRRVENEWNRALFGDVIPKKPDRDREVLVQTRWNWDACLVGEGDDDAGDDASAIPLGWVLPPKDPAPEWAQYLTKAFSEV</sequence>
<protein>
    <submittedName>
        <fullName evidence="3">Putative programmed cell death protein</fullName>
    </submittedName>
</protein>
<feature type="coiled-coil region" evidence="1">
    <location>
        <begin position="50"/>
        <end position="77"/>
    </location>
</feature>
<proteinExistence type="predicted"/>
<reference evidence="3" key="1">
    <citation type="submission" date="2017-01" db="EMBL/GenBank/DDBJ databases">
        <title>A deep insight into the sialotranscriptome of adult male and female Cluex tarsalis mosquitoes.</title>
        <authorList>
            <person name="Ribeiro J.M."/>
            <person name="Moreira F."/>
            <person name="Bernard K.A."/>
            <person name="Calvo E."/>
        </authorList>
    </citation>
    <scope>NUCLEOTIDE SEQUENCE</scope>
    <source>
        <strain evidence="3">Kern County</strain>
        <tissue evidence="3">Salivary glands</tissue>
    </source>
</reference>
<organism evidence="3">
    <name type="scientific">Culex tarsalis</name>
    <name type="common">Encephalitis mosquito</name>
    <dbReference type="NCBI Taxonomy" id="7177"/>
    <lineage>
        <taxon>Eukaryota</taxon>
        <taxon>Metazoa</taxon>
        <taxon>Ecdysozoa</taxon>
        <taxon>Arthropoda</taxon>
        <taxon>Hexapoda</taxon>
        <taxon>Insecta</taxon>
        <taxon>Pterygota</taxon>
        <taxon>Neoptera</taxon>
        <taxon>Endopterygota</taxon>
        <taxon>Diptera</taxon>
        <taxon>Nematocera</taxon>
        <taxon>Culicoidea</taxon>
        <taxon>Culicidae</taxon>
        <taxon>Culicinae</taxon>
        <taxon>Culicini</taxon>
        <taxon>Culex</taxon>
        <taxon>Culex</taxon>
    </lineage>
</organism>
<keyword evidence="1" id="KW-0175">Coiled coil</keyword>
<feature type="compositionally biased region" description="Basic and acidic residues" evidence="2">
    <location>
        <begin position="139"/>
        <end position="148"/>
    </location>
</feature>
<dbReference type="Pfam" id="PF16021">
    <property type="entry name" value="PDCD7"/>
    <property type="match status" value="1"/>
</dbReference>
<feature type="compositionally biased region" description="Basic residues" evidence="2">
    <location>
        <begin position="120"/>
        <end position="138"/>
    </location>
</feature>
<accession>A0A1Q3FCM2</accession>
<feature type="region of interest" description="Disordered" evidence="2">
    <location>
        <begin position="120"/>
        <end position="148"/>
    </location>
</feature>
<name>A0A1Q3FCM2_CULTA</name>
<evidence type="ECO:0000256" key="2">
    <source>
        <dbReference type="SAM" id="MobiDB-lite"/>
    </source>
</evidence>
<feature type="compositionally biased region" description="Pro residues" evidence="2">
    <location>
        <begin position="10"/>
        <end position="20"/>
    </location>
</feature>
<evidence type="ECO:0000313" key="3">
    <source>
        <dbReference type="EMBL" id="JAV25269.1"/>
    </source>
</evidence>
<dbReference type="InterPro" id="IPR031974">
    <property type="entry name" value="PDCD7"/>
</dbReference>
<evidence type="ECO:0000256" key="1">
    <source>
        <dbReference type="SAM" id="Coils"/>
    </source>
</evidence>
<dbReference type="EMBL" id="GFDL01009776">
    <property type="protein sequence ID" value="JAV25269.1"/>
    <property type="molecule type" value="Transcribed_RNA"/>
</dbReference>
<dbReference type="AlphaFoldDB" id="A0A1Q3FCM2"/>